<proteinExistence type="predicted"/>
<reference evidence="1" key="2">
    <citation type="submission" date="2020-05" db="UniProtKB">
        <authorList>
            <consortium name="EnsemblMetazoa"/>
        </authorList>
    </citation>
    <scope>IDENTIFICATION</scope>
    <source>
        <strain evidence="1">IAEA</strain>
    </source>
</reference>
<protein>
    <submittedName>
        <fullName evidence="1">Uncharacterized protein</fullName>
    </submittedName>
</protein>
<evidence type="ECO:0000313" key="1">
    <source>
        <dbReference type="EnsemblMetazoa" id="GPAI040836-PA"/>
    </source>
</evidence>
<dbReference type="EnsemblMetazoa" id="GPAI040836-RA">
    <property type="protein sequence ID" value="GPAI040836-PA"/>
    <property type="gene ID" value="GPAI040836"/>
</dbReference>
<dbReference type="Proteomes" id="UP000092445">
    <property type="component" value="Unassembled WGS sequence"/>
</dbReference>
<dbReference type="VEuPathDB" id="VectorBase:GPAI040836"/>
<reference evidence="2" key="1">
    <citation type="submission" date="2014-03" db="EMBL/GenBank/DDBJ databases">
        <authorList>
            <person name="Aksoy S."/>
            <person name="Warren W."/>
            <person name="Wilson R.K."/>
        </authorList>
    </citation>
    <scope>NUCLEOTIDE SEQUENCE [LARGE SCALE GENOMIC DNA]</scope>
    <source>
        <strain evidence="2">IAEA</strain>
    </source>
</reference>
<sequence>MLIQYYEQIQTVTNEYLDILNKAVGQLKEAEPPQKQVIFPNEEIETNASAINKSGHGLIGRLNARSTALKSPNEPQQFYTVRIDTINKLWGQVQDLYDQIWEQVSDPLINGLDQDNDEQLQSMGEQALHDEQYQIQLAQLFNLGTMQLRLIANRLQKIQTCILDALIGGKINSLLLTPAQVETEIRQIKIQLPQYLGLPCLSSTN</sequence>
<dbReference type="STRING" id="7398.A0A1B0AC61"/>
<keyword evidence="2" id="KW-1185">Reference proteome</keyword>
<evidence type="ECO:0000313" key="2">
    <source>
        <dbReference type="Proteomes" id="UP000092445"/>
    </source>
</evidence>
<accession>A0A1B0AC61</accession>
<name>A0A1B0AC61_GLOPL</name>
<organism evidence="1 2">
    <name type="scientific">Glossina pallidipes</name>
    <name type="common">Tsetse fly</name>
    <dbReference type="NCBI Taxonomy" id="7398"/>
    <lineage>
        <taxon>Eukaryota</taxon>
        <taxon>Metazoa</taxon>
        <taxon>Ecdysozoa</taxon>
        <taxon>Arthropoda</taxon>
        <taxon>Hexapoda</taxon>
        <taxon>Insecta</taxon>
        <taxon>Pterygota</taxon>
        <taxon>Neoptera</taxon>
        <taxon>Endopterygota</taxon>
        <taxon>Diptera</taxon>
        <taxon>Brachycera</taxon>
        <taxon>Muscomorpha</taxon>
        <taxon>Hippoboscoidea</taxon>
        <taxon>Glossinidae</taxon>
        <taxon>Glossina</taxon>
    </lineage>
</organism>
<dbReference type="AlphaFoldDB" id="A0A1B0AC61"/>